<evidence type="ECO:0000313" key="1">
    <source>
        <dbReference type="EMBL" id="EDQ49084.1"/>
    </source>
</evidence>
<protein>
    <submittedName>
        <fullName evidence="1">Predicted protein</fullName>
    </submittedName>
</protein>
<sequence>MTCCCPVSDLIPTRYLLPSGGRYGEAWSEVWGGFVRPVVLDVDSRTCPRSCAEFDAIGVVFPSASLEVCVAFAATTICVQQTVCASFFSSCILCACCSSLLRTVIGRLLSRLCGRVDCVCSSISQPIVPFLLKEA</sequence>
<accession>A9U5G7</accession>
<reference evidence="1" key="1">
    <citation type="journal article" date="2008" name="Science">
        <title>The Physcomitrella genome reveals evolutionary insights into the conquest of land by plants.</title>
        <authorList>
            <person name="Rensing S."/>
            <person name="Lang D."/>
            <person name="Zimmer A."/>
            <person name="Terry A."/>
            <person name="Salamov A."/>
            <person name="Shapiro H."/>
            <person name="Nishiyama T."/>
            <person name="Perroud P.-F."/>
            <person name="Lindquist E."/>
            <person name="Kamisugi Y."/>
            <person name="Tanahashi T."/>
            <person name="Sakakibara K."/>
            <person name="Fujita T."/>
            <person name="Oishi K."/>
            <person name="Shin-I T."/>
            <person name="Kuroki Y."/>
            <person name="Toyoda A."/>
            <person name="Suzuki Y."/>
            <person name="Hashimoto A."/>
            <person name="Yamaguchi K."/>
            <person name="Sugano A."/>
            <person name="Kohara Y."/>
            <person name="Fujiyama A."/>
            <person name="Anterola A."/>
            <person name="Aoki S."/>
            <person name="Ashton N."/>
            <person name="Barbazuk W.B."/>
            <person name="Barker E."/>
            <person name="Bennetzen J."/>
            <person name="Bezanilla M."/>
            <person name="Blankenship R."/>
            <person name="Cho S.H."/>
            <person name="Dutcher S."/>
            <person name="Estelle M."/>
            <person name="Fawcett J.A."/>
            <person name="Gundlach H."/>
            <person name="Hanada K."/>
            <person name="Heyl A."/>
            <person name="Hicks K.A."/>
            <person name="Hugh J."/>
            <person name="Lohr M."/>
            <person name="Mayer K."/>
            <person name="Melkozernov A."/>
            <person name="Murata T."/>
            <person name="Nelson D."/>
            <person name="Pils B."/>
            <person name="Prigge M."/>
            <person name="Reiss B."/>
            <person name="Renner T."/>
            <person name="Rombauts S."/>
            <person name="Rushton P."/>
            <person name="Sanderfoot A."/>
            <person name="Schween G."/>
            <person name="Shiu S.-H."/>
            <person name="Stueber K."/>
            <person name="Theodoulou F.L."/>
            <person name="Tu H."/>
            <person name="Van de Peer Y."/>
            <person name="Verrier P.J."/>
            <person name="Waters E."/>
            <person name="Wood A."/>
            <person name="Yang L."/>
            <person name="Cove D."/>
            <person name="Cuming A."/>
            <person name="Hasebe M."/>
            <person name="Lucas S."/>
            <person name="Mishler D.B."/>
            <person name="Reski R."/>
            <person name="Grigoriev I."/>
            <person name="Quatrano R.S."/>
            <person name="Boore J.L."/>
        </authorList>
    </citation>
    <scope>NUCLEOTIDE SEQUENCE [LARGE SCALE GENOMIC DNA]</scope>
</reference>
<organism>
    <name type="scientific">Physcomitrium patens</name>
    <name type="common">Spreading-leaved earth moss</name>
    <name type="synonym">Physcomitrella patens</name>
    <dbReference type="NCBI Taxonomy" id="3218"/>
    <lineage>
        <taxon>Eukaryota</taxon>
        <taxon>Viridiplantae</taxon>
        <taxon>Streptophyta</taxon>
        <taxon>Embryophyta</taxon>
        <taxon>Bryophyta</taxon>
        <taxon>Bryophytina</taxon>
        <taxon>Bryopsida</taxon>
        <taxon>Funariidae</taxon>
        <taxon>Funariales</taxon>
        <taxon>Funariaceae</taxon>
        <taxon>Physcomitrium</taxon>
    </lineage>
</organism>
<dbReference type="EMBL" id="DS545506">
    <property type="protein sequence ID" value="EDQ49084.1"/>
    <property type="molecule type" value="Genomic_DNA"/>
</dbReference>
<gene>
    <name evidence="1" type="ORF">PHYPADRAFT_173735</name>
</gene>
<proteinExistence type="predicted"/>
<dbReference type="AlphaFoldDB" id="A9U5G7"/>
<name>A9U5G7_PHYPA</name>